<keyword evidence="1 3" id="KW-0479">Metal-binding</keyword>
<dbReference type="GO" id="GO:0005829">
    <property type="term" value="C:cytosol"/>
    <property type="evidence" value="ECO:0007669"/>
    <property type="project" value="TreeGrafter"/>
</dbReference>
<dbReference type="PANTHER" id="PTHR46124:SF2">
    <property type="entry name" value="D-AMINOACYL-TRNA DEACYLASE"/>
    <property type="match status" value="1"/>
</dbReference>
<evidence type="ECO:0000256" key="1">
    <source>
        <dbReference type="ARBA" id="ARBA00022723"/>
    </source>
</evidence>
<dbReference type="Pfam" id="PF01026">
    <property type="entry name" value="TatD_DNase"/>
    <property type="match status" value="1"/>
</dbReference>
<dbReference type="GO" id="GO:0016788">
    <property type="term" value="F:hydrolase activity, acting on ester bonds"/>
    <property type="evidence" value="ECO:0007669"/>
    <property type="project" value="InterPro"/>
</dbReference>
<proteinExistence type="predicted"/>
<evidence type="ECO:0000256" key="2">
    <source>
        <dbReference type="ARBA" id="ARBA00022801"/>
    </source>
</evidence>
<dbReference type="PIRSF" id="PIRSF005902">
    <property type="entry name" value="DNase_TatD"/>
    <property type="match status" value="1"/>
</dbReference>
<dbReference type="AlphaFoldDB" id="A0A097STL1"/>
<dbReference type="NCBIfam" id="TIGR00010">
    <property type="entry name" value="YchF/TatD family DNA exonuclease"/>
    <property type="match status" value="1"/>
</dbReference>
<protein>
    <submittedName>
        <fullName evidence="4">TatD family deoxyribonuclease</fullName>
    </submittedName>
</protein>
<dbReference type="eggNOG" id="COG0084">
    <property type="taxonomic scope" value="Bacteria"/>
</dbReference>
<accession>A0A097STL1</accession>
<dbReference type="FunFam" id="3.20.20.140:FF:000005">
    <property type="entry name" value="TatD family hydrolase"/>
    <property type="match status" value="1"/>
</dbReference>
<keyword evidence="5" id="KW-1185">Reference proteome</keyword>
<sequence length="267" mass="30518">MKNLKWLIDNCNYYDTHAHLNFSPLKDNVDVLIEMMKQNKVITNIIGTNYENSIVAIEQAKKYDNVMAVVGFHPDDIGNKDENDCFNQIDSLVKDNLDVITAIGEIGLDYTSTVPKEKQIKVFIKLIELGHKYKLPIMIHVREAHEDVINILNQYAKGLKIIIHCFTGNKEQANKYLELGCYLVANGIITFKSKNEDLLDAFKIIPLDRVLIETDAPWLAPVPSRGKTNTPIMVKHVFNKLMEIYKVDATSLKEQLRKNALDTFLNK</sequence>
<dbReference type="KEGG" id="mgj:MGM1_5810"/>
<dbReference type="HOGENOM" id="CLU_031506_4_0_14"/>
<gene>
    <name evidence="4" type="ORF">MGM1_5810</name>
</gene>
<dbReference type="Proteomes" id="UP000030066">
    <property type="component" value="Chromosome"/>
</dbReference>
<feature type="binding site" evidence="3">
    <location>
        <position position="215"/>
    </location>
    <ligand>
        <name>a divalent metal cation</name>
        <dbReference type="ChEBI" id="CHEBI:60240"/>
        <label>1</label>
    </ligand>
</feature>
<dbReference type="InterPro" id="IPR001130">
    <property type="entry name" value="TatD-like"/>
</dbReference>
<dbReference type="InterPro" id="IPR032466">
    <property type="entry name" value="Metal_Hydrolase"/>
</dbReference>
<dbReference type="PANTHER" id="PTHR46124">
    <property type="entry name" value="D-AMINOACYL-TRNA DEACYLASE"/>
    <property type="match status" value="1"/>
</dbReference>
<evidence type="ECO:0000313" key="5">
    <source>
        <dbReference type="Proteomes" id="UP000030066"/>
    </source>
</evidence>
<evidence type="ECO:0000313" key="4">
    <source>
        <dbReference type="EMBL" id="AIV03938.1"/>
    </source>
</evidence>
<dbReference type="InterPro" id="IPR018228">
    <property type="entry name" value="DNase_TatD-rel_CS"/>
</dbReference>
<dbReference type="CDD" id="cd01310">
    <property type="entry name" value="TatD_DNAse"/>
    <property type="match status" value="1"/>
</dbReference>
<dbReference type="PROSITE" id="PS01090">
    <property type="entry name" value="TATD_2"/>
    <property type="match status" value="1"/>
</dbReference>
<dbReference type="InterPro" id="IPR015991">
    <property type="entry name" value="TatD/YcfH-like"/>
</dbReference>
<feature type="binding site" evidence="3">
    <location>
        <position position="140"/>
    </location>
    <ligand>
        <name>a divalent metal cation</name>
        <dbReference type="ChEBI" id="CHEBI:60240"/>
        <label>2</label>
    </ligand>
</feature>
<dbReference type="PROSITE" id="PS01137">
    <property type="entry name" value="TATD_1"/>
    <property type="match status" value="1"/>
</dbReference>
<evidence type="ECO:0000256" key="3">
    <source>
        <dbReference type="PIRSR" id="PIRSR005902-1"/>
    </source>
</evidence>
<feature type="binding site" evidence="3">
    <location>
        <position position="17"/>
    </location>
    <ligand>
        <name>a divalent metal cation</name>
        <dbReference type="ChEBI" id="CHEBI:60240"/>
        <label>1</label>
    </ligand>
</feature>
<keyword evidence="2" id="KW-0378">Hydrolase</keyword>
<feature type="binding site" evidence="3">
    <location>
        <position position="164"/>
    </location>
    <ligand>
        <name>a divalent metal cation</name>
        <dbReference type="ChEBI" id="CHEBI:60240"/>
        <label>2</label>
    </ligand>
</feature>
<dbReference type="GO" id="GO:0004536">
    <property type="term" value="F:DNA nuclease activity"/>
    <property type="evidence" value="ECO:0007669"/>
    <property type="project" value="InterPro"/>
</dbReference>
<dbReference type="STRING" id="1318617.MGM1_5810"/>
<feature type="binding site" evidence="3">
    <location>
        <position position="105"/>
    </location>
    <ligand>
        <name>a divalent metal cation</name>
        <dbReference type="ChEBI" id="CHEBI:60240"/>
        <label>1</label>
    </ligand>
</feature>
<dbReference type="GO" id="GO:0046872">
    <property type="term" value="F:metal ion binding"/>
    <property type="evidence" value="ECO:0007669"/>
    <property type="project" value="UniProtKB-KW"/>
</dbReference>
<feature type="binding site" evidence="3">
    <location>
        <position position="19"/>
    </location>
    <ligand>
        <name>a divalent metal cation</name>
        <dbReference type="ChEBI" id="CHEBI:60240"/>
        <label>1</label>
    </ligand>
</feature>
<name>A0A097STL1_9BACT</name>
<dbReference type="Gene3D" id="3.20.20.140">
    <property type="entry name" value="Metal-dependent hydrolases"/>
    <property type="match status" value="1"/>
</dbReference>
<dbReference type="SUPFAM" id="SSF51556">
    <property type="entry name" value="Metallo-dependent hydrolases"/>
    <property type="match status" value="1"/>
</dbReference>
<dbReference type="EMBL" id="CP007711">
    <property type="protein sequence ID" value="AIV03938.1"/>
    <property type="molecule type" value="Genomic_DNA"/>
</dbReference>
<reference evidence="4 5" key="1">
    <citation type="journal article" date="2014" name="PLoS ONE">
        <title>An emerging Mycoplasma associated with trichomoniasis, vaginal infection and disease.</title>
        <authorList>
            <consortium name="Vaginal Microbiome Consortium"/>
            <person name="Fettweis J.M."/>
            <person name="Serrano M.G."/>
            <person name="Huang B."/>
            <person name="Brooks J.P."/>
            <person name="Glascock A.L."/>
            <person name="Sheth N.U."/>
            <person name="Strauss J.F.III."/>
            <person name="Jefferson K.K."/>
            <person name="Buck G.A."/>
        </authorList>
    </citation>
    <scope>NUCLEOTIDE SEQUENCE [LARGE SCALE GENOMIC DNA]</scope>
    <source>
        <strain evidence="4 5">VCU_M1</strain>
    </source>
</reference>
<organism evidence="4 5">
    <name type="scientific">Candidatus Malacoplasma girerdii</name>
    <dbReference type="NCBI Taxonomy" id="1318617"/>
    <lineage>
        <taxon>Bacteria</taxon>
        <taxon>Bacillati</taxon>
        <taxon>Mycoplasmatota</taxon>
        <taxon>Mycoplasmoidales</taxon>
        <taxon>Mycoplasmoidaceae</taxon>
        <taxon>Malacoplasma</taxon>
    </lineage>
</organism>